<feature type="domain" description="DUF659" evidence="2">
    <location>
        <begin position="10"/>
        <end position="128"/>
    </location>
</feature>
<reference evidence="3 4" key="1">
    <citation type="submission" date="2021-08" db="EMBL/GenBank/DDBJ databases">
        <title>Draft Genome Sequence of Phanerochaete sordida strain YK-624.</title>
        <authorList>
            <person name="Mori T."/>
            <person name="Dohra H."/>
            <person name="Suzuki T."/>
            <person name="Kawagishi H."/>
            <person name="Hirai H."/>
        </authorList>
    </citation>
    <scope>NUCLEOTIDE SEQUENCE [LARGE SCALE GENOMIC DNA]</scope>
    <source>
        <strain evidence="3 4">YK-624</strain>
    </source>
</reference>
<sequence length="606" mass="67416">MIDHLKGQYNLTITFDGNSTRGKQSVYTVHVTDPERRVFLLEGDEKSAISHTQERIYEVLKKVINLIGPDRFRAVSSDSTGNTAGARKLLLKEWTWMIELPDCCHRLSLLAKDLCKIPFLHEIIVDMSGVITHFQKSNQATAHLRLLRLAEGTGPGLTSAGKTRFVTQYFAGDALMRNLGHVEKLCLEGTVVLKEKGHLFATEASCGMFRYQLGRLLLVLAPIGKATTCLESSHSTVSDVMVFWLAVMLELHDIVVAKDNGLDTDVKELIRAAANKRWKQMFGTHDVYLTGLVLDPRYRGIDLGVKDLNPLTIAKVRIGGSASASGSQTSKVPELVKRAGNFLMDMAWTEYNVRERVIAGLSQEAVVERLRDQVLRFVKGAYPFDREVFPSDGPQQWWDRLNVDQTPSNPAQPLAWLCSAMFALCPNSIADERTGSTFTWMNSYLRNRLEVPTLVRMTQLRSWVRHKPSEPKPISRPTVKFRDMKASLGAVSTGTKRKRDHDGTANSDANVRDRDNSDSDSVRSDESSSSSDSEESDSDDDELDDAAGSGEFLAQRLVDFSQPTAALRDVLSSTAPPAPPARPVPKAPQPPSTSKPRLLKYSDWKM</sequence>
<evidence type="ECO:0000313" key="4">
    <source>
        <dbReference type="Proteomes" id="UP000703269"/>
    </source>
</evidence>
<feature type="region of interest" description="Disordered" evidence="1">
    <location>
        <begin position="465"/>
        <end position="606"/>
    </location>
</feature>
<dbReference type="OrthoDB" id="2801221at2759"/>
<feature type="compositionally biased region" description="Pro residues" evidence="1">
    <location>
        <begin position="576"/>
        <end position="593"/>
    </location>
</feature>
<feature type="compositionally biased region" description="Acidic residues" evidence="1">
    <location>
        <begin position="532"/>
        <end position="545"/>
    </location>
</feature>
<organism evidence="3 4">
    <name type="scientific">Phanerochaete sordida</name>
    <dbReference type="NCBI Taxonomy" id="48140"/>
    <lineage>
        <taxon>Eukaryota</taxon>
        <taxon>Fungi</taxon>
        <taxon>Dikarya</taxon>
        <taxon>Basidiomycota</taxon>
        <taxon>Agaricomycotina</taxon>
        <taxon>Agaricomycetes</taxon>
        <taxon>Polyporales</taxon>
        <taxon>Phanerochaetaceae</taxon>
        <taxon>Phanerochaete</taxon>
    </lineage>
</organism>
<dbReference type="Pfam" id="PF04937">
    <property type="entry name" value="DUF659"/>
    <property type="match status" value="1"/>
</dbReference>
<dbReference type="SUPFAM" id="SSF53098">
    <property type="entry name" value="Ribonuclease H-like"/>
    <property type="match status" value="1"/>
</dbReference>
<proteinExistence type="predicted"/>
<name>A0A9P3FXG3_9APHY</name>
<dbReference type="InterPro" id="IPR012337">
    <property type="entry name" value="RNaseH-like_sf"/>
</dbReference>
<accession>A0A9P3FXG3</accession>
<comment type="caution">
    <text evidence="3">The sequence shown here is derived from an EMBL/GenBank/DDBJ whole genome shotgun (WGS) entry which is preliminary data.</text>
</comment>
<evidence type="ECO:0000256" key="1">
    <source>
        <dbReference type="SAM" id="MobiDB-lite"/>
    </source>
</evidence>
<dbReference type="Proteomes" id="UP000703269">
    <property type="component" value="Unassembled WGS sequence"/>
</dbReference>
<evidence type="ECO:0000313" key="3">
    <source>
        <dbReference type="EMBL" id="GJE84361.1"/>
    </source>
</evidence>
<evidence type="ECO:0000259" key="2">
    <source>
        <dbReference type="Pfam" id="PF04937"/>
    </source>
</evidence>
<protein>
    <recommendedName>
        <fullName evidence="2">DUF659 domain-containing protein</fullName>
    </recommendedName>
</protein>
<keyword evidence="4" id="KW-1185">Reference proteome</keyword>
<feature type="compositionally biased region" description="Basic and acidic residues" evidence="1">
    <location>
        <begin position="510"/>
        <end position="526"/>
    </location>
</feature>
<dbReference type="AlphaFoldDB" id="A0A9P3FXG3"/>
<dbReference type="InterPro" id="IPR007021">
    <property type="entry name" value="DUF659"/>
</dbReference>
<dbReference type="EMBL" id="BPQB01000001">
    <property type="protein sequence ID" value="GJE84361.1"/>
    <property type="molecule type" value="Genomic_DNA"/>
</dbReference>
<gene>
    <name evidence="3" type="ORF">PsYK624_004370</name>
</gene>